<sequence length="246" mass="27712">MKRSILLLIAIFLVHSLLPAQALFYNTIKVEFEKTVYVQQMYKELVPESYDRFKANLPATSISYFDFIGDTTKSIFKPGREVPVSTRSWYSSIADKNVVYSDYKSDRVVAQKPVYEETFLVEDSLAKIKWKITADTREIAGFECRKAVGILNDSIGVFAFYTDNILIPGGPESIQGLPGMILGMGIPRLHTTWFATKVEVSGVNMNSVVPATKGKKSTYKTMMEALNKVANRWGDYGKKMLLNFAI</sequence>
<gene>
    <name evidence="1" type="ORF">OCK74_17625</name>
</gene>
<evidence type="ECO:0000313" key="1">
    <source>
        <dbReference type="EMBL" id="MCU7550945.1"/>
    </source>
</evidence>
<name>A0A9X2XY90_9BACT</name>
<reference evidence="1" key="2">
    <citation type="submission" date="2023-04" db="EMBL/GenBank/DDBJ databases">
        <title>Paracnuella aquatica gen. nov., sp. nov., a member of the family Chitinophagaceae isolated from a hot spring.</title>
        <authorList>
            <person name="Wang C."/>
        </authorList>
    </citation>
    <scope>NUCLEOTIDE SEQUENCE</scope>
    <source>
        <strain evidence="1">LB-8</strain>
    </source>
</reference>
<dbReference type="InterPro" id="IPR005901">
    <property type="entry name" value="GLPGLI"/>
</dbReference>
<dbReference type="Pfam" id="PF22252">
    <property type="entry name" value="PNGase_F-II_N"/>
    <property type="match status" value="1"/>
</dbReference>
<reference evidence="1" key="1">
    <citation type="submission" date="2022-09" db="EMBL/GenBank/DDBJ databases">
        <authorList>
            <person name="Yuan C."/>
            <person name="Ke Z."/>
        </authorList>
    </citation>
    <scope>NUCLEOTIDE SEQUENCE</scope>
    <source>
        <strain evidence="1">LB-8</strain>
    </source>
</reference>
<dbReference type="NCBIfam" id="TIGR01200">
    <property type="entry name" value="GLPGLI"/>
    <property type="match status" value="1"/>
</dbReference>
<dbReference type="EMBL" id="JAOTIF010000016">
    <property type="protein sequence ID" value="MCU7550945.1"/>
    <property type="molecule type" value="Genomic_DNA"/>
</dbReference>
<keyword evidence="2" id="KW-1185">Reference proteome</keyword>
<dbReference type="Proteomes" id="UP001155483">
    <property type="component" value="Unassembled WGS sequence"/>
</dbReference>
<dbReference type="AlphaFoldDB" id="A0A9X2XY90"/>
<accession>A0A9X2XY90</accession>
<evidence type="ECO:0000313" key="2">
    <source>
        <dbReference type="Proteomes" id="UP001155483"/>
    </source>
</evidence>
<protein>
    <submittedName>
        <fullName evidence="1">GLPGLI family protein</fullName>
    </submittedName>
</protein>
<proteinExistence type="predicted"/>
<comment type="caution">
    <text evidence="1">The sequence shown here is derived from an EMBL/GenBank/DDBJ whole genome shotgun (WGS) entry which is preliminary data.</text>
</comment>
<dbReference type="RefSeq" id="WP_279298384.1">
    <property type="nucleotide sequence ID" value="NZ_JAOTIF010000016.1"/>
</dbReference>
<organism evidence="1 2">
    <name type="scientific">Paraflavisolibacter caeni</name>
    <dbReference type="NCBI Taxonomy" id="2982496"/>
    <lineage>
        <taxon>Bacteria</taxon>
        <taxon>Pseudomonadati</taxon>
        <taxon>Bacteroidota</taxon>
        <taxon>Chitinophagia</taxon>
        <taxon>Chitinophagales</taxon>
        <taxon>Chitinophagaceae</taxon>
        <taxon>Paraflavisolibacter</taxon>
    </lineage>
</organism>